<name>A0ABN4TNZ3_9BURK</name>
<feature type="chain" id="PRO_5046376629" evidence="4">
    <location>
        <begin position="31"/>
        <end position="536"/>
    </location>
</feature>
<dbReference type="Gene3D" id="3.40.190.10">
    <property type="entry name" value="Periplasmic binding protein-like II"/>
    <property type="match status" value="1"/>
</dbReference>
<dbReference type="PIRSF" id="PIRSF002741">
    <property type="entry name" value="MppA"/>
    <property type="match status" value="1"/>
</dbReference>
<evidence type="ECO:0000256" key="3">
    <source>
        <dbReference type="ARBA" id="ARBA00022729"/>
    </source>
</evidence>
<reference evidence="6 7" key="1">
    <citation type="submission" date="2016-10" db="EMBL/GenBank/DDBJ databases">
        <title>Complete genome sequences of three Cupriavidus strains isolated from various Malaysian environments.</title>
        <authorList>
            <person name="Abdullah A.A.-A."/>
            <person name="Shafie N.A.H."/>
            <person name="Lau N.S."/>
        </authorList>
    </citation>
    <scope>NUCLEOTIDE SEQUENCE [LARGE SCALE GENOMIC DNA]</scope>
    <source>
        <strain evidence="6 7">USMAA1020</strain>
    </source>
</reference>
<evidence type="ECO:0000259" key="5">
    <source>
        <dbReference type="Pfam" id="PF00496"/>
    </source>
</evidence>
<dbReference type="PROSITE" id="PS01040">
    <property type="entry name" value="SBP_BACTERIAL_5"/>
    <property type="match status" value="1"/>
</dbReference>
<keyword evidence="3 4" id="KW-0732">Signal</keyword>
<dbReference type="Gene3D" id="3.10.105.10">
    <property type="entry name" value="Dipeptide-binding Protein, Domain 3"/>
    <property type="match status" value="1"/>
</dbReference>
<organism evidence="6 7">
    <name type="scientific">Cupriavidus malaysiensis</name>
    <dbReference type="NCBI Taxonomy" id="367825"/>
    <lineage>
        <taxon>Bacteria</taxon>
        <taxon>Pseudomonadati</taxon>
        <taxon>Pseudomonadota</taxon>
        <taxon>Betaproteobacteria</taxon>
        <taxon>Burkholderiales</taxon>
        <taxon>Burkholderiaceae</taxon>
        <taxon>Cupriavidus</taxon>
    </lineage>
</organism>
<sequence length="536" mass="59227">MLQRLARTASLTAAFATLAANLLAAPPALAETVRWARSTDASTLDPHALNNGPNHNLLHQVYEPLIIRTAEGKLLPTLAASWQRTDDPTVWEFQLRKGVKFHDGSLFTADDVVFSLQRARAPTSDMKSLLVSITEVSKVSPFVVRIKTAGPNPLLPESLTNIQILSAAWAKAHNVEQPQNASAKEETYATRHENGTGPYVIASREQDVRTVLKLFPQYWGRGQFPLEIDELVYLPIKSPATRVAALLSGEVDFVQDLPIQDAARLRAEPRLRVNQAAENRVIFFGLNVGSAPLKYADVKDRNPLADRRVREAFQLAIDRNAIKTAVMRGLSVPTNIIAPPFVHGYDKAFDVVGKSDVARARALLAEAGYPNGFAITLHCTNDRYLNDEAICQAAAGFLGRIGVRTTVAARPLALQTAAINNLDTDFYLYGWGVPTYDSAYIFDYLVHSRGKNSRGATNATRYSNAELDAKIVSLAAEGDARRRDETIRSIWTTVQKELIYLPLHDQIQTYAMVRKLDIPVNPSNTPYFKLFKLAKG</sequence>
<keyword evidence="7" id="KW-1185">Reference proteome</keyword>
<evidence type="ECO:0000256" key="4">
    <source>
        <dbReference type="SAM" id="SignalP"/>
    </source>
</evidence>
<dbReference type="RefSeq" id="WP_071071392.1">
    <property type="nucleotide sequence ID" value="NZ_CP017755.1"/>
</dbReference>
<feature type="signal peptide" evidence="4">
    <location>
        <begin position="1"/>
        <end position="30"/>
    </location>
</feature>
<evidence type="ECO:0000256" key="1">
    <source>
        <dbReference type="ARBA" id="ARBA00005695"/>
    </source>
</evidence>
<comment type="similarity">
    <text evidence="1">Belongs to the bacterial solute-binding protein 5 family.</text>
</comment>
<dbReference type="PANTHER" id="PTHR30290:SF9">
    <property type="entry name" value="OLIGOPEPTIDE-BINDING PROTEIN APPA"/>
    <property type="match status" value="1"/>
</dbReference>
<evidence type="ECO:0000313" key="7">
    <source>
        <dbReference type="Proteomes" id="UP000177515"/>
    </source>
</evidence>
<dbReference type="InterPro" id="IPR039424">
    <property type="entry name" value="SBP_5"/>
</dbReference>
<protein>
    <submittedName>
        <fullName evidence="6">Peptide ABC transporter substrate-binding protein</fullName>
    </submittedName>
</protein>
<accession>A0ABN4TNZ3</accession>
<dbReference type="PANTHER" id="PTHR30290">
    <property type="entry name" value="PERIPLASMIC BINDING COMPONENT OF ABC TRANSPORTER"/>
    <property type="match status" value="1"/>
</dbReference>
<proteinExistence type="inferred from homology"/>
<dbReference type="CDD" id="cd08498">
    <property type="entry name" value="PBP2_NikA_DppA_OppA_like_2"/>
    <property type="match status" value="1"/>
</dbReference>
<feature type="domain" description="Solute-binding protein family 5" evidence="5">
    <location>
        <begin position="74"/>
        <end position="452"/>
    </location>
</feature>
<dbReference type="EMBL" id="CP017755">
    <property type="protein sequence ID" value="AOZ08718.1"/>
    <property type="molecule type" value="Genomic_DNA"/>
</dbReference>
<dbReference type="InterPro" id="IPR023765">
    <property type="entry name" value="SBP_5_CS"/>
</dbReference>
<dbReference type="Proteomes" id="UP000177515">
    <property type="component" value="Chromosome 2"/>
</dbReference>
<gene>
    <name evidence="6" type="ORF">BKK80_22635</name>
</gene>
<dbReference type="Pfam" id="PF00496">
    <property type="entry name" value="SBP_bac_5"/>
    <property type="match status" value="1"/>
</dbReference>
<keyword evidence="2" id="KW-0813">Transport</keyword>
<evidence type="ECO:0000313" key="6">
    <source>
        <dbReference type="EMBL" id="AOZ08718.1"/>
    </source>
</evidence>
<dbReference type="InterPro" id="IPR030678">
    <property type="entry name" value="Peptide/Ni-bd"/>
</dbReference>
<dbReference type="InterPro" id="IPR000914">
    <property type="entry name" value="SBP_5_dom"/>
</dbReference>
<dbReference type="SUPFAM" id="SSF53850">
    <property type="entry name" value="Periplasmic binding protein-like II"/>
    <property type="match status" value="1"/>
</dbReference>
<evidence type="ECO:0000256" key="2">
    <source>
        <dbReference type="ARBA" id="ARBA00022448"/>
    </source>
</evidence>
<dbReference type="Gene3D" id="3.90.76.10">
    <property type="entry name" value="Dipeptide-binding Protein, Domain 1"/>
    <property type="match status" value="1"/>
</dbReference>